<evidence type="ECO:0000259" key="7">
    <source>
        <dbReference type="PROSITE" id="PS51383"/>
    </source>
</evidence>
<reference evidence="8 9" key="1">
    <citation type="submission" date="2019-05" db="EMBL/GenBank/DDBJ databases">
        <title>The metagenome of a microbial culture collection derived from dairy environment covers the genomic content of the human microbiome.</title>
        <authorList>
            <person name="Roder T."/>
            <person name="Wuthrich D."/>
            <person name="Sattari Z."/>
            <person name="Von Ah U."/>
            <person name="Bar C."/>
            <person name="Ronchi F."/>
            <person name="Macpherson A.J."/>
            <person name="Ganal-Vonarburg S.C."/>
            <person name="Bruggmann R."/>
            <person name="Vergeres G."/>
        </authorList>
    </citation>
    <scope>NUCLEOTIDE SEQUENCE [LARGE SCALE GENOMIC DNA]</scope>
    <source>
        <strain evidence="8 9">FAM 18815</strain>
    </source>
</reference>
<keyword evidence="4 6" id="KW-0520">NAD</keyword>
<dbReference type="Pfam" id="PF01256">
    <property type="entry name" value="Carb_kinase"/>
    <property type="match status" value="1"/>
</dbReference>
<dbReference type="PROSITE" id="PS01050">
    <property type="entry name" value="YJEF_C_2"/>
    <property type="match status" value="1"/>
</dbReference>
<dbReference type="EMBL" id="VBTH01000012">
    <property type="protein sequence ID" value="TLQ03893.1"/>
    <property type="molecule type" value="Genomic_DNA"/>
</dbReference>
<dbReference type="CDD" id="cd01171">
    <property type="entry name" value="YXKO-related"/>
    <property type="match status" value="1"/>
</dbReference>
<feature type="binding site" evidence="6">
    <location>
        <position position="101"/>
    </location>
    <ligand>
        <name>(6S)-NADPHX</name>
        <dbReference type="ChEBI" id="CHEBI:64076"/>
    </ligand>
</feature>
<dbReference type="InterPro" id="IPR017953">
    <property type="entry name" value="Carbohydrate_kinase_pred_CS"/>
</dbReference>
<evidence type="ECO:0000256" key="6">
    <source>
        <dbReference type="HAMAP-Rule" id="MF_01965"/>
    </source>
</evidence>
<dbReference type="GO" id="GO:0046496">
    <property type="term" value="P:nicotinamide nucleotide metabolic process"/>
    <property type="evidence" value="ECO:0007669"/>
    <property type="project" value="UniProtKB-UniRule"/>
</dbReference>
<comment type="function">
    <text evidence="6">Catalyzes the dehydration of the S-form of NAD(P)HX at the expense of ADP, which is converted to AMP. Together with NAD(P)HX epimerase, which catalyzes the epimerization of the S- and R-forms, the enzyme allows the repair of both epimers of NAD(P)HX, a damaged form of NAD(P)H that is a result of enzymatic or heat-dependent hydration.</text>
</comment>
<feature type="binding site" evidence="6">
    <location>
        <position position="40"/>
    </location>
    <ligand>
        <name>(6S)-NADPHX</name>
        <dbReference type="ChEBI" id="CHEBI:64076"/>
    </ligand>
</feature>
<dbReference type="GO" id="GO:0110051">
    <property type="term" value="P:metabolite repair"/>
    <property type="evidence" value="ECO:0007669"/>
    <property type="project" value="TreeGrafter"/>
</dbReference>
<comment type="subunit">
    <text evidence="6">Homotetramer.</text>
</comment>
<protein>
    <recommendedName>
        <fullName evidence="6">ADP-dependent (S)-NAD(P)H-hydrate dehydratase</fullName>
        <ecNumber evidence="6">4.2.1.136</ecNumber>
    </recommendedName>
    <alternativeName>
        <fullName evidence="6">ADP-dependent NAD(P)HX dehydratase</fullName>
    </alternativeName>
</protein>
<feature type="binding site" evidence="6">
    <location>
        <begin position="186"/>
        <end position="190"/>
    </location>
    <ligand>
        <name>AMP</name>
        <dbReference type="ChEBI" id="CHEBI:456215"/>
    </ligand>
</feature>
<dbReference type="OrthoDB" id="9806925at2"/>
<dbReference type="PROSITE" id="PS51383">
    <property type="entry name" value="YJEF_C_3"/>
    <property type="match status" value="1"/>
</dbReference>
<comment type="catalytic activity">
    <reaction evidence="6">
        <text>(6S)-NADHX + ADP = AMP + phosphate + NADH + H(+)</text>
        <dbReference type="Rhea" id="RHEA:32223"/>
        <dbReference type="ChEBI" id="CHEBI:15378"/>
        <dbReference type="ChEBI" id="CHEBI:43474"/>
        <dbReference type="ChEBI" id="CHEBI:57945"/>
        <dbReference type="ChEBI" id="CHEBI:64074"/>
        <dbReference type="ChEBI" id="CHEBI:456215"/>
        <dbReference type="ChEBI" id="CHEBI:456216"/>
        <dbReference type="EC" id="4.2.1.136"/>
    </reaction>
</comment>
<evidence type="ECO:0000256" key="5">
    <source>
        <dbReference type="ARBA" id="ARBA00023239"/>
    </source>
</evidence>
<keyword evidence="5 6" id="KW-0456">Lyase</keyword>
<comment type="cofactor">
    <cofactor evidence="6">
        <name>Mg(2+)</name>
        <dbReference type="ChEBI" id="CHEBI:18420"/>
    </cofactor>
</comment>
<evidence type="ECO:0000256" key="3">
    <source>
        <dbReference type="ARBA" id="ARBA00022857"/>
    </source>
</evidence>
<comment type="similarity">
    <text evidence="6">Belongs to the NnrD/CARKD family.</text>
</comment>
<keyword evidence="2 6" id="KW-0067">ATP-binding</keyword>
<gene>
    <name evidence="6" type="primary">nnrD</name>
    <name evidence="8" type="ORF">FEZ51_07135</name>
</gene>
<evidence type="ECO:0000256" key="1">
    <source>
        <dbReference type="ARBA" id="ARBA00022741"/>
    </source>
</evidence>
<evidence type="ECO:0000313" key="8">
    <source>
        <dbReference type="EMBL" id="TLQ03893.1"/>
    </source>
</evidence>
<dbReference type="HAMAP" id="MF_01965">
    <property type="entry name" value="NADHX_dehydratase"/>
    <property type="match status" value="1"/>
</dbReference>
<evidence type="ECO:0000256" key="4">
    <source>
        <dbReference type="ARBA" id="ARBA00023027"/>
    </source>
</evidence>
<comment type="catalytic activity">
    <reaction evidence="6">
        <text>(6S)-NADPHX + ADP = AMP + phosphate + NADPH + H(+)</text>
        <dbReference type="Rhea" id="RHEA:32235"/>
        <dbReference type="ChEBI" id="CHEBI:15378"/>
        <dbReference type="ChEBI" id="CHEBI:43474"/>
        <dbReference type="ChEBI" id="CHEBI:57783"/>
        <dbReference type="ChEBI" id="CHEBI:64076"/>
        <dbReference type="ChEBI" id="CHEBI:456215"/>
        <dbReference type="ChEBI" id="CHEBI:456216"/>
        <dbReference type="EC" id="4.2.1.136"/>
    </reaction>
</comment>
<dbReference type="GO" id="GO:0005524">
    <property type="term" value="F:ATP binding"/>
    <property type="evidence" value="ECO:0007669"/>
    <property type="project" value="UniProtKB-KW"/>
</dbReference>
<dbReference type="GO" id="GO:0052856">
    <property type="term" value="F:NAD(P)HX epimerase activity"/>
    <property type="evidence" value="ECO:0007669"/>
    <property type="project" value="TreeGrafter"/>
</dbReference>
<comment type="caution">
    <text evidence="8">The sequence shown here is derived from an EMBL/GenBank/DDBJ whole genome shotgun (WGS) entry which is preliminary data.</text>
</comment>
<name>A0A5R9BUF9_9LACO</name>
<sequence>MINVDKNYLNGKWPKRQNNSYKGSYGHILVIAGNSQYGGAGILASSAAVYSGGGLVTLATDPSNFTAVHSTTAEVMLINFMDFSELGNALKTATIVVIVPGLGLAAESLRILRYVLEKINPVVPLIIDGSAIDLIADNQIKITHPKAVFTPHQMEWQRLSGIKISNQLPVANQAMVDQLDSIVILKHFQTEIYHPHGERQKIIAGNPGMATGGSGDVLTGILATLIAQSDSLSLGITLGTFLHSFVADQIYETESVVLPHRLIQQVPKILKDLQ</sequence>
<dbReference type="PANTHER" id="PTHR12592:SF0">
    <property type="entry name" value="ATP-DEPENDENT (S)-NAD(P)H-HYDRATE DEHYDRATASE"/>
    <property type="match status" value="1"/>
</dbReference>
<feature type="binding site" evidence="6">
    <location>
        <position position="215"/>
    </location>
    <ligand>
        <name>AMP</name>
        <dbReference type="ChEBI" id="CHEBI:456215"/>
    </ligand>
</feature>
<keyword evidence="1 6" id="KW-0547">Nucleotide-binding</keyword>
<feature type="binding site" evidence="6">
    <location>
        <position position="216"/>
    </location>
    <ligand>
        <name>(6S)-NADPHX</name>
        <dbReference type="ChEBI" id="CHEBI:64076"/>
    </ligand>
</feature>
<accession>A0A5R9BUF9</accession>
<dbReference type="InterPro" id="IPR000631">
    <property type="entry name" value="CARKD"/>
</dbReference>
<feature type="domain" description="YjeF C-terminal" evidence="7">
    <location>
        <begin position="5"/>
        <end position="273"/>
    </location>
</feature>
<dbReference type="EC" id="4.2.1.136" evidence="6"/>
<keyword evidence="3 6" id="KW-0521">NADP</keyword>
<feature type="binding site" evidence="6">
    <location>
        <position position="152"/>
    </location>
    <ligand>
        <name>(6S)-NADPHX</name>
        <dbReference type="ChEBI" id="CHEBI:64076"/>
    </ligand>
</feature>
<organism evidence="8 9">
    <name type="scientific">Pediococcus stilesii</name>
    <dbReference type="NCBI Taxonomy" id="331679"/>
    <lineage>
        <taxon>Bacteria</taxon>
        <taxon>Bacillati</taxon>
        <taxon>Bacillota</taxon>
        <taxon>Bacilli</taxon>
        <taxon>Lactobacillales</taxon>
        <taxon>Lactobacillaceae</taxon>
        <taxon>Pediococcus</taxon>
    </lineage>
</organism>
<dbReference type="GO" id="GO:0052855">
    <property type="term" value="F:ADP-dependent NAD(P)H-hydrate dehydratase activity"/>
    <property type="evidence" value="ECO:0007669"/>
    <property type="project" value="UniProtKB-UniRule"/>
</dbReference>
<dbReference type="SUPFAM" id="SSF53613">
    <property type="entry name" value="Ribokinase-like"/>
    <property type="match status" value="1"/>
</dbReference>
<dbReference type="Proteomes" id="UP000305541">
    <property type="component" value="Unassembled WGS sequence"/>
</dbReference>
<proteinExistence type="inferred from homology"/>
<dbReference type="Gene3D" id="3.40.1190.20">
    <property type="match status" value="1"/>
</dbReference>
<evidence type="ECO:0000256" key="2">
    <source>
        <dbReference type="ARBA" id="ARBA00022840"/>
    </source>
</evidence>
<evidence type="ECO:0000313" key="9">
    <source>
        <dbReference type="Proteomes" id="UP000305541"/>
    </source>
</evidence>
<dbReference type="NCBIfam" id="TIGR00196">
    <property type="entry name" value="yjeF_cterm"/>
    <property type="match status" value="1"/>
</dbReference>
<dbReference type="InterPro" id="IPR029056">
    <property type="entry name" value="Ribokinase-like"/>
</dbReference>
<dbReference type="AlphaFoldDB" id="A0A5R9BUF9"/>
<dbReference type="PANTHER" id="PTHR12592">
    <property type="entry name" value="ATP-DEPENDENT (S)-NAD(P)H-HYDRATE DEHYDRATASE FAMILY MEMBER"/>
    <property type="match status" value="1"/>
</dbReference>